<keyword evidence="1" id="KW-0812">Transmembrane</keyword>
<feature type="transmembrane region" description="Helical" evidence="1">
    <location>
        <begin position="52"/>
        <end position="72"/>
    </location>
</feature>
<keyword evidence="1" id="KW-1133">Transmembrane helix</keyword>
<gene>
    <name evidence="2" type="ORF">D6T69_15325</name>
</gene>
<keyword evidence="3" id="KW-1185">Reference proteome</keyword>
<protein>
    <submittedName>
        <fullName evidence="2">Uncharacterized protein</fullName>
    </submittedName>
</protein>
<evidence type="ECO:0000313" key="2">
    <source>
        <dbReference type="EMBL" id="AZJ36834.1"/>
    </source>
</evidence>
<dbReference type="RefSeq" id="WP_125068884.1">
    <property type="nucleotide sequence ID" value="NZ_CP032548.1"/>
</dbReference>
<organism evidence="2 3">
    <name type="scientific">Tenacibaculum singaporense</name>
    <dbReference type="NCBI Taxonomy" id="2358479"/>
    <lineage>
        <taxon>Bacteria</taxon>
        <taxon>Pseudomonadati</taxon>
        <taxon>Bacteroidota</taxon>
        <taxon>Flavobacteriia</taxon>
        <taxon>Flavobacteriales</taxon>
        <taxon>Flavobacteriaceae</taxon>
        <taxon>Tenacibaculum</taxon>
    </lineage>
</organism>
<sequence>MNNNKIKEEIRNYKLYKIQTTDQKIREFENTFKKIEEKSIFRSIKDFSLNSFRIILLLLSILTVSFSLIFFFPEFIVTIIEKSTKSSLTQDSKTILLLNHNVFSYIFFSTSMVLFILTYTVNKNIKNRNYTFKLHLLTSDIINHLKDISKDEKIKYEAYVENTK</sequence>
<dbReference type="KEGG" id="tsig:D6T69_15325"/>
<evidence type="ECO:0000313" key="3">
    <source>
        <dbReference type="Proteomes" id="UP000274593"/>
    </source>
</evidence>
<keyword evidence="1" id="KW-0472">Membrane</keyword>
<reference evidence="2 3" key="1">
    <citation type="submission" date="2018-09" db="EMBL/GenBank/DDBJ databases">
        <title>Insights into the microbiota of Asian seabass (Lates calcarifer) with tenacibaculosis symptoms and description of sp. nov. Tenacibaculum singaporense.</title>
        <authorList>
            <person name="Miyake S."/>
            <person name="Soh M."/>
            <person name="Azman M.N."/>
            <person name="Ngoh S.Y."/>
            <person name="Orban L."/>
        </authorList>
    </citation>
    <scope>NUCLEOTIDE SEQUENCE [LARGE SCALE GENOMIC DNA]</scope>
    <source>
        <strain evidence="2 3">DSM 106434</strain>
    </source>
</reference>
<accession>A0A3Q8RU43</accession>
<proteinExistence type="predicted"/>
<dbReference type="Proteomes" id="UP000274593">
    <property type="component" value="Chromosome"/>
</dbReference>
<name>A0A3Q8RU43_9FLAO</name>
<dbReference type="AlphaFoldDB" id="A0A3Q8RU43"/>
<evidence type="ECO:0000256" key="1">
    <source>
        <dbReference type="SAM" id="Phobius"/>
    </source>
</evidence>
<dbReference type="EMBL" id="CP032548">
    <property type="protein sequence ID" value="AZJ36834.1"/>
    <property type="molecule type" value="Genomic_DNA"/>
</dbReference>
<feature type="transmembrane region" description="Helical" evidence="1">
    <location>
        <begin position="102"/>
        <end position="121"/>
    </location>
</feature>